<organism evidence="3 4">
    <name type="scientific">Mycoplana azooxidifex</name>
    <dbReference type="NCBI Taxonomy" id="1636188"/>
    <lineage>
        <taxon>Bacteria</taxon>
        <taxon>Pseudomonadati</taxon>
        <taxon>Pseudomonadota</taxon>
        <taxon>Alphaproteobacteria</taxon>
        <taxon>Hyphomicrobiales</taxon>
        <taxon>Rhizobiaceae</taxon>
        <taxon>Mycoplana</taxon>
    </lineage>
</organism>
<comment type="caution">
    <text evidence="3">The sequence shown here is derived from an EMBL/GenBank/DDBJ whole genome shotgun (WGS) entry which is preliminary data.</text>
</comment>
<keyword evidence="2" id="KW-0732">Signal</keyword>
<feature type="chain" id="PRO_5031026220" evidence="2">
    <location>
        <begin position="23"/>
        <end position="163"/>
    </location>
</feature>
<feature type="signal peptide" evidence="2">
    <location>
        <begin position="1"/>
        <end position="22"/>
    </location>
</feature>
<keyword evidence="4" id="KW-1185">Reference proteome</keyword>
<evidence type="ECO:0000313" key="3">
    <source>
        <dbReference type="EMBL" id="MBB3975318.1"/>
    </source>
</evidence>
<name>A0A7W6GHN1_9HYPH</name>
<evidence type="ECO:0000256" key="1">
    <source>
        <dbReference type="SAM" id="MobiDB-lite"/>
    </source>
</evidence>
<proteinExistence type="predicted"/>
<dbReference type="EMBL" id="JACIEE010000001">
    <property type="protein sequence ID" value="MBB3975318.1"/>
    <property type="molecule type" value="Genomic_DNA"/>
</dbReference>
<dbReference type="Proteomes" id="UP000574761">
    <property type="component" value="Unassembled WGS sequence"/>
</dbReference>
<sequence>MKPLATLSAILLAGAIAAPALATTTIDGMNVPVPTPRPALEMAQASGEPMNQPDASGGQQAGSQNMDMMSTGAIAPSVSGVEDFKTVDIAKIAVMRVDEVADEDAREQYRLLSDSHAADVRKLQSDIRTNADLVAALEAQQVDVDNVISVQQNGDGSVTFIVM</sequence>
<feature type="region of interest" description="Disordered" evidence="1">
    <location>
        <begin position="44"/>
        <end position="66"/>
    </location>
</feature>
<reference evidence="3 4" key="1">
    <citation type="submission" date="2020-08" db="EMBL/GenBank/DDBJ databases">
        <title>Genomic Encyclopedia of Type Strains, Phase IV (KMG-IV): sequencing the most valuable type-strain genomes for metagenomic binning, comparative biology and taxonomic classification.</title>
        <authorList>
            <person name="Goeker M."/>
        </authorList>
    </citation>
    <scope>NUCLEOTIDE SEQUENCE [LARGE SCALE GENOMIC DNA]</scope>
    <source>
        <strain evidence="3 4">DSM 100211</strain>
    </source>
</reference>
<evidence type="ECO:0000256" key="2">
    <source>
        <dbReference type="SAM" id="SignalP"/>
    </source>
</evidence>
<evidence type="ECO:0000313" key="4">
    <source>
        <dbReference type="Proteomes" id="UP000574761"/>
    </source>
</evidence>
<dbReference type="AlphaFoldDB" id="A0A7W6GHN1"/>
<dbReference type="RefSeq" id="WP_183798499.1">
    <property type="nucleotide sequence ID" value="NZ_JACIEE010000001.1"/>
</dbReference>
<protein>
    <submittedName>
        <fullName evidence="3">Uncharacterized protein</fullName>
    </submittedName>
</protein>
<gene>
    <name evidence="3" type="ORF">GGQ64_000494</name>
</gene>
<accession>A0A7W6GHN1</accession>
<feature type="compositionally biased region" description="Polar residues" evidence="1">
    <location>
        <begin position="53"/>
        <end position="66"/>
    </location>
</feature>